<evidence type="ECO:0000313" key="6">
    <source>
        <dbReference type="Proteomes" id="UP000777482"/>
    </source>
</evidence>
<evidence type="ECO:0000256" key="4">
    <source>
        <dbReference type="SAM" id="MobiDB-lite"/>
    </source>
</evidence>
<dbReference type="GO" id="GO:0036297">
    <property type="term" value="P:interstrand cross-link repair"/>
    <property type="evidence" value="ECO:0007669"/>
    <property type="project" value="TreeGrafter"/>
</dbReference>
<evidence type="ECO:0008006" key="7">
    <source>
        <dbReference type="Google" id="ProtNLM"/>
    </source>
</evidence>
<dbReference type="InterPro" id="IPR036866">
    <property type="entry name" value="RibonucZ/Hydroxyglut_hydro"/>
</dbReference>
<dbReference type="AlphaFoldDB" id="A0A9P6W5S3"/>
<evidence type="ECO:0000256" key="2">
    <source>
        <dbReference type="ARBA" id="ARBA00022801"/>
    </source>
</evidence>
<gene>
    <name evidence="5" type="ORF">C6P46_002727</name>
</gene>
<name>A0A9P6W5S3_RHOMI</name>
<dbReference type="GO" id="GO:0006303">
    <property type="term" value="P:double-strand break repair via nonhomologous end joining"/>
    <property type="evidence" value="ECO:0007669"/>
    <property type="project" value="TreeGrafter"/>
</dbReference>
<dbReference type="Gene3D" id="3.60.15.10">
    <property type="entry name" value="Ribonuclease Z/Hydroxyacylglutathione hydrolase-like"/>
    <property type="match status" value="1"/>
</dbReference>
<comment type="caution">
    <text evidence="5">The sequence shown here is derived from an EMBL/GenBank/DDBJ whole genome shotgun (WGS) entry which is preliminary data.</text>
</comment>
<dbReference type="GO" id="GO:0035312">
    <property type="term" value="F:5'-3' DNA exonuclease activity"/>
    <property type="evidence" value="ECO:0007669"/>
    <property type="project" value="TreeGrafter"/>
</dbReference>
<organism evidence="5 6">
    <name type="scientific">Rhodotorula mucilaginosa</name>
    <name type="common">Yeast</name>
    <name type="synonym">Rhodotorula rubra</name>
    <dbReference type="NCBI Taxonomy" id="5537"/>
    <lineage>
        <taxon>Eukaryota</taxon>
        <taxon>Fungi</taxon>
        <taxon>Dikarya</taxon>
        <taxon>Basidiomycota</taxon>
        <taxon>Pucciniomycotina</taxon>
        <taxon>Microbotryomycetes</taxon>
        <taxon>Sporidiobolales</taxon>
        <taxon>Sporidiobolaceae</taxon>
        <taxon>Rhodotorula</taxon>
    </lineage>
</organism>
<dbReference type="GO" id="GO:0003684">
    <property type="term" value="F:damaged DNA binding"/>
    <property type="evidence" value="ECO:0007669"/>
    <property type="project" value="TreeGrafter"/>
</dbReference>
<proteinExistence type="predicted"/>
<feature type="region of interest" description="Disordered" evidence="4">
    <location>
        <begin position="707"/>
        <end position="736"/>
    </location>
</feature>
<dbReference type="SUPFAM" id="SSF56281">
    <property type="entry name" value="Metallo-hydrolase/oxidoreductase"/>
    <property type="match status" value="1"/>
</dbReference>
<protein>
    <recommendedName>
        <fullName evidence="7">DNA repair metallo-beta-lactamase domain-containing protein</fullName>
    </recommendedName>
</protein>
<feature type="compositionally biased region" description="Low complexity" evidence="4">
    <location>
        <begin position="927"/>
        <end position="936"/>
    </location>
</feature>
<feature type="compositionally biased region" description="Acidic residues" evidence="4">
    <location>
        <begin position="633"/>
        <end position="647"/>
    </location>
</feature>
<dbReference type="Proteomes" id="UP000777482">
    <property type="component" value="Unassembled WGS sequence"/>
</dbReference>
<accession>A0A9P6W5S3</accession>
<evidence type="ECO:0000313" key="5">
    <source>
        <dbReference type="EMBL" id="KAG0663388.1"/>
    </source>
</evidence>
<feature type="compositionally biased region" description="Basic residues" evidence="4">
    <location>
        <begin position="937"/>
        <end position="951"/>
    </location>
</feature>
<dbReference type="OrthoDB" id="5561659at2759"/>
<feature type="compositionally biased region" description="Polar residues" evidence="4">
    <location>
        <begin position="1023"/>
        <end position="1040"/>
    </location>
</feature>
<dbReference type="PANTHER" id="PTHR23240:SF8">
    <property type="entry name" value="PROTEIN ARTEMIS"/>
    <property type="match status" value="1"/>
</dbReference>
<evidence type="ECO:0000256" key="3">
    <source>
        <dbReference type="ARBA" id="ARBA00022839"/>
    </source>
</evidence>
<keyword evidence="3" id="KW-0269">Exonuclease</keyword>
<feature type="region of interest" description="Disordered" evidence="4">
    <location>
        <begin position="219"/>
        <end position="264"/>
    </location>
</feature>
<feature type="region of interest" description="Disordered" evidence="4">
    <location>
        <begin position="492"/>
        <end position="527"/>
    </location>
</feature>
<feature type="compositionally biased region" description="Low complexity" evidence="4">
    <location>
        <begin position="830"/>
        <end position="848"/>
    </location>
</feature>
<sequence length="1040" mass="114022">MSTHDGYIEWFPWLRIDCFTTQPNPATGKMPLVYLLTHAHSDHLAGKPPFWSSVERLDRGTFSGKIYLHPLTKELVLNWIEAPERVRYTELGVWTSESGATLRKPAYRFANLSKRPGVARNAQRGTRGRVSVADQMVDVAYNQPFQLEGPNGLTVDVTAIDANHCPGSCMYLIEGMVENRLRTVLVTGDIRIDSDYLETLRRNPLLAPYVAYSPPPFGASASAASSSKGPRNVSRNHRGESGLDEEDVEEQQRPSKRKKVEVAATTTKRPTVAVKTLDRIYLDTSQVQLDEKLVSKERAVADLVRLIELYPPDTQFFLNAWTPGYEEMLKGVYRAFGERIHLDWYKARQYTCPAMCATDPLLASLGHCDPHPSMVNSPATSSNSAAAGAGAMTRCPDHKPFVGRFHACERRWKCDRVWQGGVGCYEWDEEYLDQIGKGVKKLVRPTPSSADTSAASTSDASARGPLIVNVNPAEMPEWCWDEYRPQKEKEIRDWVESSRQGRAAGRAGGGAGPSRNRDKELSNGEGLVPPDSLVVPLARHSSRPELQDFVALFRPRTVYPLTCTNPELFKLLPVIFDERHLAPGGVEQQRAEIARHTAAWFEKAGVRKQLTALLNSGLFAAAYGFPPRGQDRLDDDDDDDGGGAEEADGLKMSKTMANALAKGLNVEGDDRIIEEHLKWLKKATERHEMASVSPPSQQEPSRVIVLSDSEDDDDDIRRGGNISAEPARPVRSMRRQSWTSKVARAVQAASALPRQLEFASLSSDASRRMSKLGTGLLPPYSNRMPSPFLAAVDDDDITDEGILPRNLTSVDENRDDGLGSPLRLSDAPKSSGATTASASDSLGPGSSSTTVDFEGVRVRRERRQVVPTPELWPPPPFPPRQAMSVPRLPSAVLSDSTDMLNMKAAGRGAASSPSRSRQPPVPPPPTSSSDASPPASKRSKAKAKQKARSTSHLRLEASMSAADAATVAAFYRIQRGKIGPGKIVYFDAGDPRLQGRSSVKAAKAAKAERKRKREKENKAATISPKSFRTVSASVSISPRA</sequence>
<keyword evidence="2" id="KW-0378">Hydrolase</keyword>
<evidence type="ECO:0000256" key="1">
    <source>
        <dbReference type="ARBA" id="ARBA00022722"/>
    </source>
</evidence>
<keyword evidence="1" id="KW-0540">Nuclease</keyword>
<dbReference type="EMBL" id="PUHQ01000020">
    <property type="protein sequence ID" value="KAG0663388.1"/>
    <property type="molecule type" value="Genomic_DNA"/>
</dbReference>
<reference evidence="5 6" key="1">
    <citation type="submission" date="2020-11" db="EMBL/GenBank/DDBJ databases">
        <title>Kefir isolates.</title>
        <authorList>
            <person name="Marcisauskas S."/>
            <person name="Kim Y."/>
            <person name="Blasche S."/>
        </authorList>
    </citation>
    <scope>NUCLEOTIDE SEQUENCE [LARGE SCALE GENOMIC DNA]</scope>
    <source>
        <strain evidence="5 6">KR</strain>
    </source>
</reference>
<feature type="compositionally biased region" description="Pro residues" evidence="4">
    <location>
        <begin position="870"/>
        <end position="879"/>
    </location>
</feature>
<feature type="region of interest" description="Disordered" evidence="4">
    <location>
        <begin position="629"/>
        <end position="650"/>
    </location>
</feature>
<dbReference type="GO" id="GO:0000723">
    <property type="term" value="P:telomere maintenance"/>
    <property type="evidence" value="ECO:0007669"/>
    <property type="project" value="TreeGrafter"/>
</dbReference>
<keyword evidence="6" id="KW-1185">Reference proteome</keyword>
<feature type="compositionally biased region" description="Low complexity" evidence="4">
    <location>
        <begin position="903"/>
        <end position="918"/>
    </location>
</feature>
<feature type="region of interest" description="Disordered" evidence="4">
    <location>
        <begin position="799"/>
        <end position="959"/>
    </location>
</feature>
<feature type="region of interest" description="Disordered" evidence="4">
    <location>
        <begin position="995"/>
        <end position="1040"/>
    </location>
</feature>
<dbReference type="PANTHER" id="PTHR23240">
    <property type="entry name" value="DNA CROSS-LINK REPAIR PROTEIN PSO2/SNM1-RELATED"/>
    <property type="match status" value="1"/>
</dbReference>